<accession>A0AAV7XLV4</accession>
<evidence type="ECO:0000313" key="2">
    <source>
        <dbReference type="Proteomes" id="UP001075354"/>
    </source>
</evidence>
<name>A0AAV7XLV4_9NEOP</name>
<keyword evidence="2" id="KW-1185">Reference proteome</keyword>
<dbReference type="Gene3D" id="1.25.40.10">
    <property type="entry name" value="Tetratricopeptide repeat domain"/>
    <property type="match status" value="1"/>
</dbReference>
<dbReference type="InterPro" id="IPR011990">
    <property type="entry name" value="TPR-like_helical_dom_sf"/>
</dbReference>
<sequence length="340" mass="39228">MAARVAAIQTNLDKYQCMFTWYKDLPYPFSSKWVIDSVEDKLLTSDCEWQSIVYHLVLFYEYHRIEKNPEARDHLVECENIISDSECFATSPLVKRNIIAIKHVLYASWLHFISKTYSYDSYKDYLTEIVLYKNMNKKQKAGVVGIHSACLMEYGSKGNRIASTTVLQGIKHDEHEGHWHYLRGEALRYERLTSVEEVAPKEEEIKCFELAHFYDEHTPSHYIGLASVLYDSVRKEKGPSQVRDKATQLYKSALENWPNSAYVNIMCTSGLLSYAYPVRDTRLADQCLGKALRLSPKSSFVNLVAGIFFKWPNNNSTAANRHFNLAKKRYATLVDDITKG</sequence>
<reference evidence="1" key="1">
    <citation type="submission" date="2022-12" db="EMBL/GenBank/DDBJ databases">
        <title>Chromosome-level genome assembly of the bean flower thrips Megalurothrips usitatus.</title>
        <authorList>
            <person name="Ma L."/>
            <person name="Liu Q."/>
            <person name="Li H."/>
            <person name="Cai W."/>
        </authorList>
    </citation>
    <scope>NUCLEOTIDE SEQUENCE</scope>
    <source>
        <strain evidence="1">Cailab_2022a</strain>
    </source>
</reference>
<dbReference type="AlphaFoldDB" id="A0AAV7XLV4"/>
<proteinExistence type="predicted"/>
<evidence type="ECO:0000313" key="1">
    <source>
        <dbReference type="EMBL" id="KAJ1524761.1"/>
    </source>
</evidence>
<dbReference type="Proteomes" id="UP001075354">
    <property type="component" value="Chromosome 8"/>
</dbReference>
<protein>
    <submittedName>
        <fullName evidence="1">Uncharacterized protein</fullName>
    </submittedName>
</protein>
<dbReference type="EMBL" id="JAPTSV010000008">
    <property type="protein sequence ID" value="KAJ1524761.1"/>
    <property type="molecule type" value="Genomic_DNA"/>
</dbReference>
<gene>
    <name evidence="1" type="ORF">ONE63_009639</name>
</gene>
<comment type="caution">
    <text evidence="1">The sequence shown here is derived from an EMBL/GenBank/DDBJ whole genome shotgun (WGS) entry which is preliminary data.</text>
</comment>
<organism evidence="1 2">
    <name type="scientific">Megalurothrips usitatus</name>
    <name type="common">bean blossom thrips</name>
    <dbReference type="NCBI Taxonomy" id="439358"/>
    <lineage>
        <taxon>Eukaryota</taxon>
        <taxon>Metazoa</taxon>
        <taxon>Ecdysozoa</taxon>
        <taxon>Arthropoda</taxon>
        <taxon>Hexapoda</taxon>
        <taxon>Insecta</taxon>
        <taxon>Pterygota</taxon>
        <taxon>Neoptera</taxon>
        <taxon>Paraneoptera</taxon>
        <taxon>Thysanoptera</taxon>
        <taxon>Terebrantia</taxon>
        <taxon>Thripoidea</taxon>
        <taxon>Thripidae</taxon>
        <taxon>Megalurothrips</taxon>
    </lineage>
</organism>